<keyword evidence="1" id="KW-0812">Transmembrane</keyword>
<reference evidence="2 3" key="1">
    <citation type="submission" date="2019-02" db="EMBL/GenBank/DDBJ databases">
        <title>Genomic Encyclopedia of Type Strains, Phase IV (KMG-IV): sequencing the most valuable type-strain genomes for metagenomic binning, comparative biology and taxonomic classification.</title>
        <authorList>
            <person name="Goeker M."/>
        </authorList>
    </citation>
    <scope>NUCLEOTIDE SEQUENCE [LARGE SCALE GENOMIC DNA]</scope>
    <source>
        <strain evidence="2 3">DSM 101727</strain>
    </source>
</reference>
<evidence type="ECO:0000313" key="3">
    <source>
        <dbReference type="Proteomes" id="UP000294257"/>
    </source>
</evidence>
<feature type="transmembrane region" description="Helical" evidence="1">
    <location>
        <begin position="102"/>
        <end position="122"/>
    </location>
</feature>
<protein>
    <submittedName>
        <fullName evidence="2">Uncharacterized protein</fullName>
    </submittedName>
</protein>
<dbReference type="EMBL" id="SGWQ01000016">
    <property type="protein sequence ID" value="RZS30566.1"/>
    <property type="molecule type" value="Genomic_DNA"/>
</dbReference>
<dbReference type="Proteomes" id="UP000294257">
    <property type="component" value="Unassembled WGS sequence"/>
</dbReference>
<feature type="transmembrane region" description="Helical" evidence="1">
    <location>
        <begin position="134"/>
        <end position="154"/>
    </location>
</feature>
<keyword evidence="3" id="KW-1185">Reference proteome</keyword>
<feature type="transmembrane region" description="Helical" evidence="1">
    <location>
        <begin position="30"/>
        <end position="54"/>
    </location>
</feature>
<evidence type="ECO:0000256" key="1">
    <source>
        <dbReference type="SAM" id="Phobius"/>
    </source>
</evidence>
<name>A0A4Q7KCZ3_9PSEU</name>
<sequence length="167" mass="17605">MDGDREPPEIAELREEIDAVERRSARHVELGGRAVVIATAVLVLLVGLSLQWLNGSSGWEVLLGQGDSGGKAGVVPRLFAATATGFGVLGSMLALITRRWALTWVCALGGWFASVDGVLAIWTRQSSSGAGASGPGIGLIIAEIAMVLIATCWFRTAWSTAYPRRAD</sequence>
<organism evidence="2 3">
    <name type="scientific">Herbihabitans rhizosphaerae</name>
    <dbReference type="NCBI Taxonomy" id="1872711"/>
    <lineage>
        <taxon>Bacteria</taxon>
        <taxon>Bacillati</taxon>
        <taxon>Actinomycetota</taxon>
        <taxon>Actinomycetes</taxon>
        <taxon>Pseudonocardiales</taxon>
        <taxon>Pseudonocardiaceae</taxon>
        <taxon>Herbihabitans</taxon>
    </lineage>
</organism>
<evidence type="ECO:0000313" key="2">
    <source>
        <dbReference type="EMBL" id="RZS30566.1"/>
    </source>
</evidence>
<feature type="transmembrane region" description="Helical" evidence="1">
    <location>
        <begin position="74"/>
        <end position="95"/>
    </location>
</feature>
<proteinExistence type="predicted"/>
<keyword evidence="1" id="KW-0472">Membrane</keyword>
<keyword evidence="1" id="KW-1133">Transmembrane helix</keyword>
<dbReference type="RefSeq" id="WP_242613787.1">
    <property type="nucleotide sequence ID" value="NZ_SGWQ01000016.1"/>
</dbReference>
<accession>A0A4Q7KCZ3</accession>
<dbReference type="AlphaFoldDB" id="A0A4Q7KCZ3"/>
<gene>
    <name evidence="2" type="ORF">EV193_11687</name>
</gene>
<comment type="caution">
    <text evidence="2">The sequence shown here is derived from an EMBL/GenBank/DDBJ whole genome shotgun (WGS) entry which is preliminary data.</text>
</comment>